<dbReference type="AlphaFoldDB" id="A0A367IVE3"/>
<keyword evidence="4 7" id="KW-0064">Aspartyl protease</keyword>
<comment type="similarity">
    <text evidence="2 7">Belongs to the peptidase A1 family.</text>
</comment>
<dbReference type="Proteomes" id="UP000253551">
    <property type="component" value="Unassembled WGS sequence"/>
</dbReference>
<protein>
    <recommendedName>
        <fullName evidence="3">rhizopuspepsin</fullName>
        <ecNumber evidence="3">3.4.23.21</ecNumber>
    </recommendedName>
</protein>
<keyword evidence="7" id="KW-0378">Hydrolase</keyword>
<dbReference type="STRING" id="4846.A0A367IVE3"/>
<accession>A0A367IVE3</accession>
<reference evidence="9 10" key="1">
    <citation type="journal article" date="2018" name="G3 (Bethesda)">
        <title>Phylogenetic and Phylogenomic Definition of Rhizopus Species.</title>
        <authorList>
            <person name="Gryganskyi A.P."/>
            <person name="Golan J."/>
            <person name="Dolatabadi S."/>
            <person name="Mondo S."/>
            <person name="Robb S."/>
            <person name="Idnurm A."/>
            <person name="Muszewska A."/>
            <person name="Steczkiewicz K."/>
            <person name="Masonjones S."/>
            <person name="Liao H.L."/>
            <person name="Gajdeczka M.T."/>
            <person name="Anike F."/>
            <person name="Vuek A."/>
            <person name="Anishchenko I.M."/>
            <person name="Voigt K."/>
            <person name="de Hoog G.S."/>
            <person name="Smith M.E."/>
            <person name="Heitman J."/>
            <person name="Vilgalys R."/>
            <person name="Stajich J.E."/>
        </authorList>
    </citation>
    <scope>NUCLEOTIDE SEQUENCE [LARGE SCALE GENOMIC DNA]</scope>
    <source>
        <strain evidence="9 10">LSU 92-RS-03</strain>
    </source>
</reference>
<evidence type="ECO:0000256" key="7">
    <source>
        <dbReference type="RuleBase" id="RU000454"/>
    </source>
</evidence>
<keyword evidence="7" id="KW-0645">Protease</keyword>
<keyword evidence="10" id="KW-1185">Reference proteome</keyword>
<dbReference type="PROSITE" id="PS00141">
    <property type="entry name" value="ASP_PROTEASE"/>
    <property type="match status" value="2"/>
</dbReference>
<evidence type="ECO:0000256" key="5">
    <source>
        <dbReference type="PIRSR" id="PIRSR601461-1"/>
    </source>
</evidence>
<feature type="disulfide bond" evidence="6">
    <location>
        <begin position="286"/>
        <end position="335"/>
    </location>
</feature>
<evidence type="ECO:0000256" key="3">
    <source>
        <dbReference type="ARBA" id="ARBA00013205"/>
    </source>
</evidence>
<feature type="active site" evidence="5">
    <location>
        <position position="30"/>
    </location>
</feature>
<comment type="caution">
    <text evidence="9">The sequence shown here is derived from an EMBL/GenBank/DDBJ whole genome shotgun (WGS) entry which is preliminary data.</text>
</comment>
<dbReference type="EC" id="3.4.23.21" evidence="3"/>
<dbReference type="InterPro" id="IPR001969">
    <property type="entry name" value="Aspartic_peptidase_AS"/>
</dbReference>
<dbReference type="InterPro" id="IPR021109">
    <property type="entry name" value="Peptidase_aspartic_dom_sf"/>
</dbReference>
<dbReference type="EMBL" id="PJQM01005440">
    <property type="protein sequence ID" value="RCH81622.1"/>
    <property type="molecule type" value="Genomic_DNA"/>
</dbReference>
<dbReference type="InterPro" id="IPR001461">
    <property type="entry name" value="Aspartic_peptidase_A1"/>
</dbReference>
<evidence type="ECO:0000259" key="8">
    <source>
        <dbReference type="PROSITE" id="PS51767"/>
    </source>
</evidence>
<feature type="active site" evidence="5">
    <location>
        <position position="247"/>
    </location>
</feature>
<dbReference type="GO" id="GO:0004190">
    <property type="term" value="F:aspartic-type endopeptidase activity"/>
    <property type="evidence" value="ECO:0007669"/>
    <property type="project" value="UniProtKB-KW"/>
</dbReference>
<evidence type="ECO:0000256" key="2">
    <source>
        <dbReference type="ARBA" id="ARBA00007447"/>
    </source>
</evidence>
<dbReference type="PANTHER" id="PTHR47966">
    <property type="entry name" value="BETA-SITE APP-CLEAVING ENZYME, ISOFORM A-RELATED"/>
    <property type="match status" value="1"/>
</dbReference>
<evidence type="ECO:0000256" key="1">
    <source>
        <dbReference type="ARBA" id="ARBA00001130"/>
    </source>
</evidence>
<dbReference type="SUPFAM" id="SSF50630">
    <property type="entry name" value="Acid proteases"/>
    <property type="match status" value="1"/>
</dbReference>
<dbReference type="OrthoDB" id="771136at2759"/>
<feature type="domain" description="Peptidase A1" evidence="8">
    <location>
        <begin position="12"/>
        <end position="374"/>
    </location>
</feature>
<organism evidence="9 10">
    <name type="scientific">Rhizopus stolonifer</name>
    <name type="common">Rhizopus nigricans</name>
    <dbReference type="NCBI Taxonomy" id="4846"/>
    <lineage>
        <taxon>Eukaryota</taxon>
        <taxon>Fungi</taxon>
        <taxon>Fungi incertae sedis</taxon>
        <taxon>Mucoromycota</taxon>
        <taxon>Mucoromycotina</taxon>
        <taxon>Mucoromycetes</taxon>
        <taxon>Mucorales</taxon>
        <taxon>Mucorineae</taxon>
        <taxon>Rhizopodaceae</taxon>
        <taxon>Rhizopus</taxon>
    </lineage>
</organism>
<comment type="catalytic activity">
    <reaction evidence="1">
        <text>Hydrolysis of proteins with broad specificity similar to that of pepsin A, preferring hydrophobic residues at P1 and P1'. Clots milk and activates trypsinogen. Does not cleave 4-Gln-|-His-5, but does cleave 10-His-|-Leu-11 and 12-Val-|-Glu-13 in B chain of insulin.</text>
        <dbReference type="EC" id="3.4.23.21"/>
    </reaction>
</comment>
<dbReference type="PROSITE" id="PS51767">
    <property type="entry name" value="PEPTIDASE_A1"/>
    <property type="match status" value="1"/>
</dbReference>
<dbReference type="PANTHER" id="PTHR47966:SF65">
    <property type="entry name" value="ASPARTIC-TYPE ENDOPEPTIDASE"/>
    <property type="match status" value="1"/>
</dbReference>
<dbReference type="InterPro" id="IPR033121">
    <property type="entry name" value="PEPTIDASE_A1"/>
</dbReference>
<name>A0A367IVE3_RHIST</name>
<evidence type="ECO:0000313" key="10">
    <source>
        <dbReference type="Proteomes" id="UP000253551"/>
    </source>
</evidence>
<proteinExistence type="inferred from homology"/>
<keyword evidence="6" id="KW-1015">Disulfide bond</keyword>
<dbReference type="GO" id="GO:0006508">
    <property type="term" value="P:proteolysis"/>
    <property type="evidence" value="ECO:0007669"/>
    <property type="project" value="UniProtKB-KW"/>
</dbReference>
<sequence length="397" mass="44895">APITLADSHSYYSIDVKIGTPPQIIPVLLDTGSADLWVNGKDCPSKVCKSKKFNEKKSTSFKKTKRPFEIQYAIGHADGYLAQDKISINQATTRLQEFGYVTNVYDIEGTIGTLGLGFPSLAKAYKGYSPFLISLYDQGIIQRRMFSIYLNNKNTLSGEIIFGGVDNRMHKGDLHYMSITKSGTHQDKGYEFWQVQGLGIGIQKRFKSKNLFSIDLLEKLRLQRGYIQKPVFDYKFKKNEKSDFILDTGTTYTYLPQSLTEQIVETAFRASDVSYNQDSKQYKVSCRRRYYFDTIIQFKMSPGSVRDSQHIVLNLPLSDLIRPKDGNSTTSATYCVFGIAPIINSEKPSVILGLSTLKNTYAVFDMDNARVGIASTRESRAFVSRERAQQTLFNVLK</sequence>
<evidence type="ECO:0000256" key="6">
    <source>
        <dbReference type="PIRSR" id="PIRSR601461-2"/>
    </source>
</evidence>
<gene>
    <name evidence="9" type="ORF">CU098_002012</name>
</gene>
<evidence type="ECO:0000256" key="4">
    <source>
        <dbReference type="ARBA" id="ARBA00022750"/>
    </source>
</evidence>
<feature type="disulfide bond" evidence="6">
    <location>
        <begin position="43"/>
        <end position="48"/>
    </location>
</feature>
<feature type="non-terminal residue" evidence="9">
    <location>
        <position position="1"/>
    </location>
</feature>
<evidence type="ECO:0000313" key="9">
    <source>
        <dbReference type="EMBL" id="RCH81622.1"/>
    </source>
</evidence>
<dbReference type="PRINTS" id="PR00792">
    <property type="entry name" value="PEPSIN"/>
</dbReference>
<dbReference type="Gene3D" id="2.40.70.10">
    <property type="entry name" value="Acid Proteases"/>
    <property type="match status" value="2"/>
</dbReference>
<dbReference type="Pfam" id="PF00026">
    <property type="entry name" value="Asp"/>
    <property type="match status" value="2"/>
</dbReference>